<gene>
    <name evidence="1" type="ORF">SLAV_03105</name>
</gene>
<dbReference type="Pfam" id="PF14435">
    <property type="entry name" value="SUKH-4"/>
    <property type="match status" value="1"/>
</dbReference>
<reference evidence="1 2" key="1">
    <citation type="submission" date="2017-11" db="EMBL/GenBank/DDBJ databases">
        <title>Complete genome sequence of Streptomyces lavendulae subsp. lavendulae CCM 3239 (formerly 'Streptomyces aureofaciens CCM 3239'), the producer of the angucycline-type antibiotic auricin.</title>
        <authorList>
            <person name="Busche T."/>
            <person name="Novakova R."/>
            <person name="Al'Dilaimi A."/>
            <person name="Homerova D."/>
            <person name="Feckova L."/>
            <person name="Rezuchova B."/>
            <person name="Mingyar E."/>
            <person name="Csolleiova D."/>
            <person name="Bekeova C."/>
            <person name="Winkler A."/>
            <person name="Sevcikova B."/>
            <person name="Kalinowski J."/>
            <person name="Kormanec J."/>
            <person name="Ruckert C."/>
        </authorList>
    </citation>
    <scope>NUCLEOTIDE SEQUENCE [LARGE SCALE GENOMIC DNA]</scope>
    <source>
        <strain evidence="1 2">CCM 3239</strain>
    </source>
</reference>
<dbReference type="RefSeq" id="WP_030229240.1">
    <property type="nucleotide sequence ID" value="NZ_CP024985.1"/>
</dbReference>
<evidence type="ECO:0000313" key="1">
    <source>
        <dbReference type="EMBL" id="ATZ22532.1"/>
    </source>
</evidence>
<dbReference type="InterPro" id="IPR025851">
    <property type="entry name" value="SUKH-4"/>
</dbReference>
<dbReference type="EMBL" id="CP024985">
    <property type="protein sequence ID" value="ATZ22532.1"/>
    <property type="molecule type" value="Genomic_DNA"/>
</dbReference>
<dbReference type="KEGG" id="slx:SLAV_03105"/>
<keyword evidence="2" id="KW-1185">Reference proteome</keyword>
<name>A0A2K8P708_STRLA</name>
<dbReference type="Proteomes" id="UP000231791">
    <property type="component" value="Chromosome"/>
</dbReference>
<dbReference type="GeneID" id="49381773"/>
<organism evidence="1 2">
    <name type="scientific">Streptomyces lavendulae subsp. lavendulae</name>
    <dbReference type="NCBI Taxonomy" id="58340"/>
    <lineage>
        <taxon>Bacteria</taxon>
        <taxon>Bacillati</taxon>
        <taxon>Actinomycetota</taxon>
        <taxon>Actinomycetes</taxon>
        <taxon>Kitasatosporales</taxon>
        <taxon>Streptomycetaceae</taxon>
        <taxon>Streptomyces</taxon>
    </lineage>
</organism>
<accession>A0A2K8P708</accession>
<protein>
    <submittedName>
        <fullName evidence="1">Uncharacterized protein</fullName>
    </submittedName>
</protein>
<proteinExistence type="predicted"/>
<evidence type="ECO:0000313" key="2">
    <source>
        <dbReference type="Proteomes" id="UP000231791"/>
    </source>
</evidence>
<dbReference type="AlphaFoldDB" id="A0A2K8P708"/>
<sequence>MPHDDLDALFASPSALLTAGPEAFRDLPVTGGGPGREVYSQAVAVLDGAEVSRVEFASWLHFAAKVLGHDAYATLVAGAEPEMPWRTVWAWWRPVGAYRAQPNLSGDAGVEVHEGPDGQVLFKLWAALAGERWLSPATGEELLAPADGEFTARPFDAPVEDGPILFDPDGDDEDLHRLEAWEEPVALGGGRILLVEPRGLVVIERNADARADRSAVGSDTASPGTGEPWFAGPTPAEAPLDTARLEAAFGSGGVLRLPPAHQPPTLTHAPTRELIAGAGLPGYWAAGVASFTLGWTAEGARQEEPGENGLLRLGAFDLGYADRGRVFVHPDTGAVWMVRNAEGPFPFARDTETFVRLLEAVCRFMGACWSPYPGEDGTGDFLREAAALDPVTADTDTPGGRVWGHLFAAITELGVWGY</sequence>
<dbReference type="OrthoDB" id="4292422at2"/>